<protein>
    <recommendedName>
        <fullName evidence="1">Peptidase S24/S26A/S26B/S26C domain-containing protein</fullName>
    </recommendedName>
</protein>
<dbReference type="CDD" id="cd06462">
    <property type="entry name" value="Peptidase_S24_S26"/>
    <property type="match status" value="1"/>
</dbReference>
<feature type="domain" description="Peptidase S24/S26A/S26B/S26C" evidence="1">
    <location>
        <begin position="59"/>
        <end position="164"/>
    </location>
</feature>
<organism evidence="2 3">
    <name type="scientific">Methylorubrum extorquens</name>
    <name type="common">Methylobacterium dichloromethanicum</name>
    <name type="synonym">Methylobacterium extorquens</name>
    <dbReference type="NCBI Taxonomy" id="408"/>
    <lineage>
        <taxon>Bacteria</taxon>
        <taxon>Pseudomonadati</taxon>
        <taxon>Pseudomonadota</taxon>
        <taxon>Alphaproteobacteria</taxon>
        <taxon>Hyphomicrobiales</taxon>
        <taxon>Methylobacteriaceae</taxon>
        <taxon>Methylorubrum</taxon>
    </lineage>
</organism>
<gene>
    <name evidence="2" type="ORF">TK0001_0574</name>
</gene>
<name>A0A2N9AIJ3_METEX</name>
<dbReference type="SUPFAM" id="SSF51306">
    <property type="entry name" value="LexA/Signal peptidase"/>
    <property type="match status" value="1"/>
</dbReference>
<dbReference type="EMBL" id="LT962688">
    <property type="protein sequence ID" value="SOR27176.1"/>
    <property type="molecule type" value="Genomic_DNA"/>
</dbReference>
<proteinExistence type="predicted"/>
<sequence>MFDLPKSTYESHETGLRGGARGIPIENARRYARRFGVSLSWLLTGQGPRNASEAIEIRGYIGAGAEIEDQDGASRFEEIGIEVADQDAFEWYEVRGDSMQPRVYPGELIAFERREYEPAQLLRQECLVLLEDGRRFFKKLNPGSAPGYFDLISYNDADRPDERVISVGKVAMIVSRPRKA</sequence>
<accession>A0A2N9AIJ3</accession>
<evidence type="ECO:0000313" key="3">
    <source>
        <dbReference type="Proteomes" id="UP000233769"/>
    </source>
</evidence>
<dbReference type="AlphaFoldDB" id="A0A2N9AIJ3"/>
<reference evidence="3" key="1">
    <citation type="submission" date="2017-10" db="EMBL/GenBank/DDBJ databases">
        <authorList>
            <person name="Regsiter A."/>
            <person name="William W."/>
        </authorList>
    </citation>
    <scope>NUCLEOTIDE SEQUENCE [LARGE SCALE GENOMIC DNA]</scope>
</reference>
<dbReference type="InterPro" id="IPR036286">
    <property type="entry name" value="LexA/Signal_pep-like_sf"/>
</dbReference>
<dbReference type="InterPro" id="IPR015927">
    <property type="entry name" value="Peptidase_S24_S26A/B/C"/>
</dbReference>
<dbReference type="Pfam" id="PF00717">
    <property type="entry name" value="Peptidase_S24"/>
    <property type="match status" value="1"/>
</dbReference>
<evidence type="ECO:0000259" key="1">
    <source>
        <dbReference type="Pfam" id="PF00717"/>
    </source>
</evidence>
<evidence type="ECO:0000313" key="2">
    <source>
        <dbReference type="EMBL" id="SOR27176.1"/>
    </source>
</evidence>
<dbReference type="Proteomes" id="UP000233769">
    <property type="component" value="Chromosome tk0001"/>
</dbReference>
<dbReference type="Gene3D" id="2.10.109.10">
    <property type="entry name" value="Umud Fragment, subunit A"/>
    <property type="match status" value="1"/>
</dbReference>